<evidence type="ECO:0000313" key="1">
    <source>
        <dbReference type="EMBL" id="RDG36617.1"/>
    </source>
</evidence>
<evidence type="ECO:0000313" key="2">
    <source>
        <dbReference type="Proteomes" id="UP000253741"/>
    </source>
</evidence>
<dbReference type="AlphaFoldDB" id="A0A370B452"/>
<gene>
    <name evidence="1" type="ORF">DVH02_19015</name>
</gene>
<protein>
    <recommendedName>
        <fullName evidence="3">DUF5753 domain-containing protein</fullName>
    </recommendedName>
</protein>
<comment type="caution">
    <text evidence="1">The sequence shown here is derived from an EMBL/GenBank/DDBJ whole genome shotgun (WGS) entry which is preliminary data.</text>
</comment>
<dbReference type="Proteomes" id="UP000253741">
    <property type="component" value="Unassembled WGS sequence"/>
</dbReference>
<name>A0A370B452_9ACTN</name>
<sequence>MTLAAPGWPIETFYAIGDREVQVETLTAMVRVTNRSEIDVYLRAFARMARAALYGPQAKALIRKAVDACEA</sequence>
<dbReference type="EMBL" id="QQNA01000146">
    <property type="protein sequence ID" value="RDG36617.1"/>
    <property type="molecule type" value="Genomic_DNA"/>
</dbReference>
<dbReference type="RefSeq" id="WP_114625020.1">
    <property type="nucleotide sequence ID" value="NZ_QQNA01000146.1"/>
</dbReference>
<accession>A0A370B452</accession>
<organism evidence="1 2">
    <name type="scientific">Streptomyces corynorhini</name>
    <dbReference type="NCBI Taxonomy" id="2282652"/>
    <lineage>
        <taxon>Bacteria</taxon>
        <taxon>Bacillati</taxon>
        <taxon>Actinomycetota</taxon>
        <taxon>Actinomycetes</taxon>
        <taxon>Kitasatosporales</taxon>
        <taxon>Streptomycetaceae</taxon>
        <taxon>Streptomyces</taxon>
    </lineage>
</organism>
<proteinExistence type="predicted"/>
<evidence type="ECO:0008006" key="3">
    <source>
        <dbReference type="Google" id="ProtNLM"/>
    </source>
</evidence>
<reference evidence="1 2" key="1">
    <citation type="submission" date="2018-07" db="EMBL/GenBank/DDBJ databases">
        <title>Streptomyces species from bats.</title>
        <authorList>
            <person name="Dunlap C."/>
        </authorList>
    </citation>
    <scope>NUCLEOTIDE SEQUENCE [LARGE SCALE GENOMIC DNA]</scope>
    <source>
        <strain evidence="1 2">AC230</strain>
    </source>
</reference>
<keyword evidence="2" id="KW-1185">Reference proteome</keyword>